<evidence type="ECO:0000313" key="5">
    <source>
        <dbReference type="EMBL" id="MBL0387588.1"/>
    </source>
</evidence>
<keyword evidence="2" id="KW-0238">DNA-binding</keyword>
<dbReference type="SUPFAM" id="SSF46785">
    <property type="entry name" value="Winged helix' DNA-binding domain"/>
    <property type="match status" value="1"/>
</dbReference>
<gene>
    <name evidence="5" type="ORF">JJB07_13155</name>
</gene>
<proteinExistence type="predicted"/>
<protein>
    <submittedName>
        <fullName evidence="5">Helix-turn-helix transcriptional regulator</fullName>
    </submittedName>
</protein>
<keyword evidence="3" id="KW-0804">Transcription</keyword>
<evidence type="ECO:0000256" key="1">
    <source>
        <dbReference type="ARBA" id="ARBA00023015"/>
    </source>
</evidence>
<dbReference type="PANTHER" id="PTHR33204:SF29">
    <property type="entry name" value="TRANSCRIPTIONAL REGULATOR"/>
    <property type="match status" value="1"/>
</dbReference>
<dbReference type="InterPro" id="IPR002577">
    <property type="entry name" value="HTH_HxlR"/>
</dbReference>
<organism evidence="5 6">
    <name type="scientific">Tumebacillus amylolyticus</name>
    <dbReference type="NCBI Taxonomy" id="2801339"/>
    <lineage>
        <taxon>Bacteria</taxon>
        <taxon>Bacillati</taxon>
        <taxon>Bacillota</taxon>
        <taxon>Bacilli</taxon>
        <taxon>Bacillales</taxon>
        <taxon>Alicyclobacillaceae</taxon>
        <taxon>Tumebacillus</taxon>
    </lineage>
</organism>
<reference evidence="5 6" key="1">
    <citation type="submission" date="2021-01" db="EMBL/GenBank/DDBJ databases">
        <title>Tumebacillus sp. strain ITR2 16S ribosomal RNA gene Genome sequencing and assembly.</title>
        <authorList>
            <person name="Kang M."/>
        </authorList>
    </citation>
    <scope>NUCLEOTIDE SEQUENCE [LARGE SCALE GENOMIC DNA]</scope>
    <source>
        <strain evidence="5 6">ITR2</strain>
    </source>
</reference>
<feature type="domain" description="HTH hxlR-type" evidence="4">
    <location>
        <begin position="11"/>
        <end position="109"/>
    </location>
</feature>
<dbReference type="InterPro" id="IPR036388">
    <property type="entry name" value="WH-like_DNA-bd_sf"/>
</dbReference>
<dbReference type="Proteomes" id="UP000602284">
    <property type="component" value="Unassembled WGS sequence"/>
</dbReference>
<dbReference type="Pfam" id="PF01638">
    <property type="entry name" value="HxlR"/>
    <property type="match status" value="1"/>
</dbReference>
<sequence length="135" mass="15484">MDTENTGKFNCPIEATLAVIGGKWKALILWHLRDRVIRFGDLRRMIPGITQKMLTQQLRELEQDGLLLRTVYAEVPPKVEYSMTEYGESLRPLLKMMCEWGLIHMRQDETVRKKGPDYGNTTFVNAHPAVPGVGR</sequence>
<comment type="caution">
    <text evidence="5">The sequence shown here is derived from an EMBL/GenBank/DDBJ whole genome shotgun (WGS) entry which is preliminary data.</text>
</comment>
<accession>A0ABS1JBD9</accession>
<evidence type="ECO:0000259" key="4">
    <source>
        <dbReference type="PROSITE" id="PS51118"/>
    </source>
</evidence>
<keyword evidence="1" id="KW-0805">Transcription regulation</keyword>
<evidence type="ECO:0000256" key="2">
    <source>
        <dbReference type="ARBA" id="ARBA00023125"/>
    </source>
</evidence>
<keyword evidence="6" id="KW-1185">Reference proteome</keyword>
<dbReference type="PROSITE" id="PS51118">
    <property type="entry name" value="HTH_HXLR"/>
    <property type="match status" value="1"/>
</dbReference>
<dbReference type="EMBL" id="JAEQNB010000004">
    <property type="protein sequence ID" value="MBL0387588.1"/>
    <property type="molecule type" value="Genomic_DNA"/>
</dbReference>
<name>A0ABS1JBD9_9BACL</name>
<dbReference type="RefSeq" id="WP_201635746.1">
    <property type="nucleotide sequence ID" value="NZ_JAEQNB010000004.1"/>
</dbReference>
<evidence type="ECO:0000313" key="6">
    <source>
        <dbReference type="Proteomes" id="UP000602284"/>
    </source>
</evidence>
<dbReference type="Gene3D" id="1.10.10.10">
    <property type="entry name" value="Winged helix-like DNA-binding domain superfamily/Winged helix DNA-binding domain"/>
    <property type="match status" value="1"/>
</dbReference>
<dbReference type="PANTHER" id="PTHR33204">
    <property type="entry name" value="TRANSCRIPTIONAL REGULATOR, MARR FAMILY"/>
    <property type="match status" value="1"/>
</dbReference>
<dbReference type="InterPro" id="IPR036390">
    <property type="entry name" value="WH_DNA-bd_sf"/>
</dbReference>
<evidence type="ECO:0000256" key="3">
    <source>
        <dbReference type="ARBA" id="ARBA00023163"/>
    </source>
</evidence>